<gene>
    <name evidence="1" type="ORF">rCG_25138</name>
</gene>
<protein>
    <submittedName>
        <fullName evidence="1">RCG25138</fullName>
    </submittedName>
</protein>
<evidence type="ECO:0000313" key="1">
    <source>
        <dbReference type="EMBL" id="EDL76841.1"/>
    </source>
</evidence>
<reference evidence="1 2" key="1">
    <citation type="submission" date="2005-09" db="EMBL/GenBank/DDBJ databases">
        <authorList>
            <person name="Mural R.J."/>
            <person name="Li P.W."/>
            <person name="Adams M.D."/>
            <person name="Amanatides P.G."/>
            <person name="Baden-Tillson H."/>
            <person name="Barnstead M."/>
            <person name="Chin S.H."/>
            <person name="Dew I."/>
            <person name="Evans C.A."/>
            <person name="Ferriera S."/>
            <person name="Flanigan M."/>
            <person name="Fosler C."/>
            <person name="Glodek A."/>
            <person name="Gu Z."/>
            <person name="Holt R.A."/>
            <person name="Jennings D."/>
            <person name="Kraft C.L."/>
            <person name="Lu F."/>
            <person name="Nguyen T."/>
            <person name="Nusskern D.R."/>
            <person name="Pfannkoch C.M."/>
            <person name="Sitter C."/>
            <person name="Sutton G.G."/>
            <person name="Venter J.C."/>
            <person name="Wang Z."/>
            <person name="Woodage T."/>
            <person name="Zheng X.H."/>
            <person name="Zhong F."/>
        </authorList>
    </citation>
    <scope>NUCLEOTIDE SEQUENCE [LARGE SCALE GENOMIC DNA]</scope>
    <source>
        <strain>BN</strain>
        <strain evidence="2">Sprague-Dawley</strain>
    </source>
</reference>
<accession>A6I436</accession>
<dbReference type="Proteomes" id="UP000234681">
    <property type="component" value="Chromosome 8"/>
</dbReference>
<evidence type="ECO:0000313" key="2">
    <source>
        <dbReference type="Proteomes" id="UP000234681"/>
    </source>
</evidence>
<organism evidence="1 2">
    <name type="scientific">Rattus norvegicus</name>
    <name type="common">Rat</name>
    <dbReference type="NCBI Taxonomy" id="10116"/>
    <lineage>
        <taxon>Eukaryota</taxon>
        <taxon>Metazoa</taxon>
        <taxon>Chordata</taxon>
        <taxon>Craniata</taxon>
        <taxon>Vertebrata</taxon>
        <taxon>Euteleostomi</taxon>
        <taxon>Mammalia</taxon>
        <taxon>Eutheria</taxon>
        <taxon>Euarchontoglires</taxon>
        <taxon>Glires</taxon>
        <taxon>Rodentia</taxon>
        <taxon>Myomorpha</taxon>
        <taxon>Muroidea</taxon>
        <taxon>Muridae</taxon>
        <taxon>Murinae</taxon>
        <taxon>Rattus</taxon>
    </lineage>
</organism>
<name>A6I436_RAT</name>
<proteinExistence type="predicted"/>
<dbReference type="AlphaFoldDB" id="A6I436"/>
<dbReference type="EMBL" id="CH473954">
    <property type="protein sequence ID" value="EDL76841.1"/>
    <property type="molecule type" value="Genomic_DNA"/>
</dbReference>
<sequence length="27" mass="3024">MASIVRKQRNEDHCSGFSFLFILGPGL</sequence>